<accession>N1PJU9</accession>
<gene>
    <name evidence="1" type="ORF">DOTSEDRAFT_74026</name>
</gene>
<reference evidence="1 2" key="2">
    <citation type="journal article" date="2012" name="PLoS Pathog.">
        <title>Diverse lifestyles and strategies of plant pathogenesis encoded in the genomes of eighteen Dothideomycetes fungi.</title>
        <authorList>
            <person name="Ohm R.A."/>
            <person name="Feau N."/>
            <person name="Henrissat B."/>
            <person name="Schoch C.L."/>
            <person name="Horwitz B.A."/>
            <person name="Barry K.W."/>
            <person name="Condon B.J."/>
            <person name="Copeland A.C."/>
            <person name="Dhillon B."/>
            <person name="Glaser F."/>
            <person name="Hesse C.N."/>
            <person name="Kosti I."/>
            <person name="LaButti K."/>
            <person name="Lindquist E.A."/>
            <person name="Lucas S."/>
            <person name="Salamov A.A."/>
            <person name="Bradshaw R.E."/>
            <person name="Ciuffetti L."/>
            <person name="Hamelin R.C."/>
            <person name="Kema G.H.J."/>
            <person name="Lawrence C."/>
            <person name="Scott J.A."/>
            <person name="Spatafora J.W."/>
            <person name="Turgeon B.G."/>
            <person name="de Wit P.J.G.M."/>
            <person name="Zhong S."/>
            <person name="Goodwin S.B."/>
            <person name="Grigoriev I.V."/>
        </authorList>
    </citation>
    <scope>NUCLEOTIDE SEQUENCE [LARGE SCALE GENOMIC DNA]</scope>
    <source>
        <strain evidence="2">NZE10 / CBS 128990</strain>
    </source>
</reference>
<dbReference type="Proteomes" id="UP000016933">
    <property type="component" value="Unassembled WGS sequence"/>
</dbReference>
<dbReference type="EMBL" id="KB446542">
    <property type="protein sequence ID" value="EME41825.1"/>
    <property type="molecule type" value="Genomic_DNA"/>
</dbReference>
<evidence type="ECO:0000313" key="1">
    <source>
        <dbReference type="EMBL" id="EME41825.1"/>
    </source>
</evidence>
<dbReference type="AlphaFoldDB" id="N1PJU9"/>
<name>N1PJU9_DOTSN</name>
<evidence type="ECO:0000313" key="2">
    <source>
        <dbReference type="Proteomes" id="UP000016933"/>
    </source>
</evidence>
<sequence>MWLPGRGCYIHEAARTKLPRLPRFTRASRPSTRCNGCSATRRVQRSPGQACAITMSSWVCKAGPQPLTTCEEHRMA</sequence>
<organism evidence="1 2">
    <name type="scientific">Dothistroma septosporum (strain NZE10 / CBS 128990)</name>
    <name type="common">Red band needle blight fungus</name>
    <name type="synonym">Mycosphaerella pini</name>
    <dbReference type="NCBI Taxonomy" id="675120"/>
    <lineage>
        <taxon>Eukaryota</taxon>
        <taxon>Fungi</taxon>
        <taxon>Dikarya</taxon>
        <taxon>Ascomycota</taxon>
        <taxon>Pezizomycotina</taxon>
        <taxon>Dothideomycetes</taxon>
        <taxon>Dothideomycetidae</taxon>
        <taxon>Mycosphaerellales</taxon>
        <taxon>Mycosphaerellaceae</taxon>
        <taxon>Dothistroma</taxon>
    </lineage>
</organism>
<protein>
    <submittedName>
        <fullName evidence="1">Uncharacterized protein</fullName>
    </submittedName>
</protein>
<reference evidence="2" key="1">
    <citation type="journal article" date="2012" name="PLoS Genet.">
        <title>The genomes of the fungal plant pathogens Cladosporium fulvum and Dothistroma septosporum reveal adaptation to different hosts and lifestyles but also signatures of common ancestry.</title>
        <authorList>
            <person name="de Wit P.J.G.M."/>
            <person name="van der Burgt A."/>
            <person name="Oekmen B."/>
            <person name="Stergiopoulos I."/>
            <person name="Abd-Elsalam K.A."/>
            <person name="Aerts A.L."/>
            <person name="Bahkali A.H."/>
            <person name="Beenen H.G."/>
            <person name="Chettri P."/>
            <person name="Cox M.P."/>
            <person name="Datema E."/>
            <person name="de Vries R.P."/>
            <person name="Dhillon B."/>
            <person name="Ganley A.R."/>
            <person name="Griffiths S.A."/>
            <person name="Guo Y."/>
            <person name="Hamelin R.C."/>
            <person name="Henrissat B."/>
            <person name="Kabir M.S."/>
            <person name="Jashni M.K."/>
            <person name="Kema G."/>
            <person name="Klaubauf S."/>
            <person name="Lapidus A."/>
            <person name="Levasseur A."/>
            <person name="Lindquist E."/>
            <person name="Mehrabi R."/>
            <person name="Ohm R.A."/>
            <person name="Owen T.J."/>
            <person name="Salamov A."/>
            <person name="Schwelm A."/>
            <person name="Schijlen E."/>
            <person name="Sun H."/>
            <person name="van den Burg H.A."/>
            <person name="van Ham R.C.H.J."/>
            <person name="Zhang S."/>
            <person name="Goodwin S.B."/>
            <person name="Grigoriev I.V."/>
            <person name="Collemare J."/>
            <person name="Bradshaw R.E."/>
        </authorList>
    </citation>
    <scope>NUCLEOTIDE SEQUENCE [LARGE SCALE GENOMIC DNA]</scope>
    <source>
        <strain evidence="2">NZE10 / CBS 128990</strain>
    </source>
</reference>
<proteinExistence type="predicted"/>
<dbReference type="HOGENOM" id="CLU_2654487_0_0_1"/>
<keyword evidence="2" id="KW-1185">Reference proteome</keyword>